<feature type="region of interest" description="Disordered" evidence="5">
    <location>
        <begin position="812"/>
        <end position="1008"/>
    </location>
</feature>
<evidence type="ECO:0000259" key="6">
    <source>
        <dbReference type="PROSITE" id="PS50016"/>
    </source>
</evidence>
<name>A0A979FLU2_HYAAZ</name>
<dbReference type="SMART" id="SM00249">
    <property type="entry name" value="PHD"/>
    <property type="match status" value="1"/>
</dbReference>
<dbReference type="RefSeq" id="XP_047738009.1">
    <property type="nucleotide sequence ID" value="XM_047882053.1"/>
</dbReference>
<dbReference type="GO" id="GO:0008270">
    <property type="term" value="F:zinc ion binding"/>
    <property type="evidence" value="ECO:0007669"/>
    <property type="project" value="UniProtKB-KW"/>
</dbReference>
<dbReference type="GO" id="GO:0002039">
    <property type="term" value="F:p53 binding"/>
    <property type="evidence" value="ECO:0007669"/>
    <property type="project" value="TreeGrafter"/>
</dbReference>
<feature type="compositionally biased region" description="Basic and acidic residues" evidence="5">
    <location>
        <begin position="968"/>
        <end position="995"/>
    </location>
</feature>
<feature type="region of interest" description="Disordered" evidence="5">
    <location>
        <begin position="129"/>
        <end position="409"/>
    </location>
</feature>
<dbReference type="PANTHER" id="PTHR46452:SF1">
    <property type="entry name" value="TRANSCRIPTION INITIATION FACTOR TFIID SUBUNIT 3"/>
    <property type="match status" value="1"/>
</dbReference>
<feature type="compositionally biased region" description="Low complexity" evidence="5">
    <location>
        <begin position="91"/>
        <end position="100"/>
    </location>
</feature>
<keyword evidence="2 4" id="KW-0863">Zinc-finger</keyword>
<dbReference type="InterPro" id="IPR013083">
    <property type="entry name" value="Znf_RING/FYVE/PHD"/>
</dbReference>
<feature type="compositionally biased region" description="Polar residues" evidence="5">
    <location>
        <begin position="628"/>
        <end position="637"/>
    </location>
</feature>
<feature type="region of interest" description="Disordered" evidence="5">
    <location>
        <begin position="468"/>
        <end position="530"/>
    </location>
</feature>
<feature type="region of interest" description="Disordered" evidence="5">
    <location>
        <begin position="87"/>
        <end position="106"/>
    </location>
</feature>
<dbReference type="GO" id="GO:0045944">
    <property type="term" value="P:positive regulation of transcription by RNA polymerase II"/>
    <property type="evidence" value="ECO:0007669"/>
    <property type="project" value="TreeGrafter"/>
</dbReference>
<dbReference type="Proteomes" id="UP000694843">
    <property type="component" value="Unplaced"/>
</dbReference>
<feature type="compositionally biased region" description="Polar residues" evidence="5">
    <location>
        <begin position="378"/>
        <end position="409"/>
    </location>
</feature>
<dbReference type="PANTHER" id="PTHR46452">
    <property type="entry name" value="TRANSCRIPTION INITIATION FACTOR TFIID SUBUNIT 3"/>
    <property type="match status" value="1"/>
</dbReference>
<dbReference type="Pfam" id="PF00628">
    <property type="entry name" value="PHD"/>
    <property type="match status" value="1"/>
</dbReference>
<organism evidence="7 8">
    <name type="scientific">Hyalella azteca</name>
    <name type="common">Amphipod</name>
    <dbReference type="NCBI Taxonomy" id="294128"/>
    <lineage>
        <taxon>Eukaryota</taxon>
        <taxon>Metazoa</taxon>
        <taxon>Ecdysozoa</taxon>
        <taxon>Arthropoda</taxon>
        <taxon>Crustacea</taxon>
        <taxon>Multicrustacea</taxon>
        <taxon>Malacostraca</taxon>
        <taxon>Eumalacostraca</taxon>
        <taxon>Peracarida</taxon>
        <taxon>Amphipoda</taxon>
        <taxon>Senticaudata</taxon>
        <taxon>Talitrida</taxon>
        <taxon>Talitroidea</taxon>
        <taxon>Hyalellidae</taxon>
        <taxon>Hyalella</taxon>
    </lineage>
</organism>
<evidence type="ECO:0000256" key="3">
    <source>
        <dbReference type="ARBA" id="ARBA00022833"/>
    </source>
</evidence>
<evidence type="ECO:0000256" key="1">
    <source>
        <dbReference type="ARBA" id="ARBA00022723"/>
    </source>
</evidence>
<feature type="compositionally biased region" description="Basic and acidic residues" evidence="5">
    <location>
        <begin position="198"/>
        <end position="224"/>
    </location>
</feature>
<feature type="region of interest" description="Disordered" evidence="5">
    <location>
        <begin position="1023"/>
        <end position="1046"/>
    </location>
</feature>
<feature type="compositionally biased region" description="Basic and acidic residues" evidence="5">
    <location>
        <begin position="753"/>
        <end position="769"/>
    </location>
</feature>
<feature type="compositionally biased region" description="Basic residues" evidence="5">
    <location>
        <begin position="878"/>
        <end position="896"/>
    </location>
</feature>
<feature type="domain" description="PHD-type" evidence="6">
    <location>
        <begin position="1104"/>
        <end position="1154"/>
    </location>
</feature>
<dbReference type="GO" id="GO:0005669">
    <property type="term" value="C:transcription factor TFIID complex"/>
    <property type="evidence" value="ECO:0007669"/>
    <property type="project" value="TreeGrafter"/>
</dbReference>
<feature type="compositionally biased region" description="Polar residues" evidence="5">
    <location>
        <begin position="146"/>
        <end position="156"/>
    </location>
</feature>
<accession>A0A979FLU2</accession>
<feature type="compositionally biased region" description="Polar residues" evidence="5">
    <location>
        <begin position="264"/>
        <end position="276"/>
    </location>
</feature>
<feature type="region of interest" description="Disordered" evidence="5">
    <location>
        <begin position="24"/>
        <end position="55"/>
    </location>
</feature>
<reference evidence="8" key="1">
    <citation type="submission" date="2025-08" db="UniProtKB">
        <authorList>
            <consortium name="RefSeq"/>
        </authorList>
    </citation>
    <scope>IDENTIFICATION</scope>
    <source>
        <tissue evidence="8">Whole organism</tissue>
    </source>
</reference>
<sequence>MMTTSGFISSAREGKLPEARMPHIPLPVIPHQTPTSRSSGGANSRNPSSTSAQSLAQTIAAKKKMSLERLMRHKHNMALKRAAQNTLNGLNNVNTSTPKTKSSKKSLSHSAVLSLAGAAVDSSLCFTTKHGKPKEKLKPKIPATPPGTSRFLTPSTPHLLAKKPGSAAGTPLGPPPKLKIPTPRQKQPEFSTDVLPLPKEDPKELEERELQLQRKKEKQKELARAARSGLLGAIVGSGGGHLMDASDEGGQTFNGVVAPETKTSKMPTSSSLLSNALKTKKEKKDREEKKDLKKISKEGRKDKDKKDKSDSKKDKLIKKKEEKERRDKKDLKKKEKDGSKKLKDSSKKDTKKDKEKKSKEGKIKLKEKKDKKLKKVSDASTIKSPRSTIASLDTSEISRPHSPSLTDASTIASLDVSSGFSPDASKSKLCVFKKSNKTHTKADSLSDDPFTSKPNVCIEDSYNTADASADMSGVLSSPSISASPLDVPGKIVKQKKRKRLLDDDSESPGDALSPKMKKSKSSPRAKSTKMSIDINAISGALDDNALPFTSSSCPMSSWDGRPSTPSGVHDFSTVKYPPTPSLYPQAPGLYPPAPGLYPPAPSLYPPAPSLYPPTPGLYPPTPGLYPHSFSSNTNAFSPLSCGTPDGFLEQTERPLTPGKARTPERSSRGVTPSGSFMPSGALCSDTPHSATSSSGPSPSPPEGEHSAGPHSPLDVASSNAFNFAGDSERKKKDKEHRKEKKEKDKIKKKKDKKLKEKLEKKQKEKLEKKEKKKKKSLEGGELGDVLLLQQTHLETPTPVAPKLTKPIAVSASCRSPSIHSDPDIKLVYDGGRSAVRPSPGRKMSKSSAGPAEGVVSFVITDGSPLPGPSSAELSRGRISGRRGRPRKQARPKHQLHPHTTIGVIKRSEPHDSSLSSFSVTSSIPTGRASPSPPPAAPLTRDDQPGSPELAKISALITRPPKLHGGSSSKDKGRNSAHRESPPLVHKETKPSKDRATPPPDAGLRVVPPLKIKSAVVDDKVAAATKKPASVPSPSPRGVSSSKSSSGLITTTITKSSSGLITTTIASVPVLPAAPPPLPEPLAAPVVADAISSLGHFVDDQGNEVWICPTCGKQDDGSPMIGCDTCDDWYHWVCVGIQVPPNEAENWYCPRCLAQHKQRNLPGNPRREKKKHHHGRRK</sequence>
<dbReference type="AlphaFoldDB" id="A0A979FLU2"/>
<dbReference type="GeneID" id="108666780"/>
<gene>
    <name evidence="8" type="primary">LOC108666780</name>
</gene>
<feature type="compositionally biased region" description="Low complexity" evidence="5">
    <location>
        <begin position="225"/>
        <end position="234"/>
    </location>
</feature>
<keyword evidence="3" id="KW-0862">Zinc</keyword>
<evidence type="ECO:0000256" key="4">
    <source>
        <dbReference type="PROSITE-ProRule" id="PRU00146"/>
    </source>
</evidence>
<keyword evidence="7" id="KW-1185">Reference proteome</keyword>
<feature type="compositionally biased region" description="Low complexity" evidence="5">
    <location>
        <begin position="912"/>
        <end position="922"/>
    </location>
</feature>
<dbReference type="InterPro" id="IPR019787">
    <property type="entry name" value="Znf_PHD-finger"/>
</dbReference>
<evidence type="ECO:0000256" key="2">
    <source>
        <dbReference type="ARBA" id="ARBA00022771"/>
    </source>
</evidence>
<feature type="compositionally biased region" description="Basic residues" evidence="5">
    <location>
        <begin position="129"/>
        <end position="139"/>
    </location>
</feature>
<dbReference type="InterPro" id="IPR001965">
    <property type="entry name" value="Znf_PHD"/>
</dbReference>
<feature type="compositionally biased region" description="Basic residues" evidence="5">
    <location>
        <begin position="515"/>
        <end position="527"/>
    </location>
</feature>
<evidence type="ECO:0000256" key="5">
    <source>
        <dbReference type="SAM" id="MobiDB-lite"/>
    </source>
</evidence>
<dbReference type="KEGG" id="hazt:108666780"/>
<feature type="region of interest" description="Disordered" evidence="5">
    <location>
        <begin position="552"/>
        <end position="572"/>
    </location>
</feature>
<dbReference type="OrthoDB" id="436852at2759"/>
<dbReference type="PROSITE" id="PS01359">
    <property type="entry name" value="ZF_PHD_1"/>
    <property type="match status" value="1"/>
</dbReference>
<evidence type="ECO:0000313" key="7">
    <source>
        <dbReference type="Proteomes" id="UP000694843"/>
    </source>
</evidence>
<feature type="compositionally biased region" description="Polar residues" evidence="5">
    <location>
        <begin position="32"/>
        <end position="55"/>
    </location>
</feature>
<dbReference type="SUPFAM" id="SSF57903">
    <property type="entry name" value="FYVE/PHD zinc finger"/>
    <property type="match status" value="1"/>
</dbReference>
<proteinExistence type="predicted"/>
<feature type="compositionally biased region" description="Basic residues" evidence="5">
    <location>
        <begin position="731"/>
        <end position="752"/>
    </location>
</feature>
<dbReference type="Gene3D" id="3.30.40.10">
    <property type="entry name" value="Zinc/RING finger domain, C3HC4 (zinc finger)"/>
    <property type="match status" value="1"/>
</dbReference>
<dbReference type="OMA" id="SHENIGP"/>
<feature type="compositionally biased region" description="Basic residues" evidence="5">
    <location>
        <begin position="1166"/>
        <end position="1177"/>
    </location>
</feature>
<feature type="compositionally biased region" description="Low complexity" evidence="5">
    <location>
        <begin position="686"/>
        <end position="696"/>
    </location>
</feature>
<keyword evidence="1" id="KW-0479">Metal-binding</keyword>
<protein>
    <submittedName>
        <fullName evidence="8">Transcription initiation factor TFIID subunit 3</fullName>
    </submittedName>
</protein>
<feature type="region of interest" description="Disordered" evidence="5">
    <location>
        <begin position="1158"/>
        <end position="1177"/>
    </location>
</feature>
<dbReference type="InterPro" id="IPR011011">
    <property type="entry name" value="Znf_FYVE_PHD"/>
</dbReference>
<dbReference type="CDD" id="cd15522">
    <property type="entry name" value="PHD_TAF3"/>
    <property type="match status" value="1"/>
</dbReference>
<feature type="compositionally biased region" description="Pro residues" evidence="5">
    <location>
        <begin position="607"/>
        <end position="623"/>
    </location>
</feature>
<dbReference type="PROSITE" id="PS50016">
    <property type="entry name" value="ZF_PHD_2"/>
    <property type="match status" value="1"/>
</dbReference>
<evidence type="ECO:0000313" key="8">
    <source>
        <dbReference type="RefSeq" id="XP_047738009.1"/>
    </source>
</evidence>
<feature type="region of interest" description="Disordered" evidence="5">
    <location>
        <begin position="607"/>
        <end position="783"/>
    </location>
</feature>
<feature type="compositionally biased region" description="Basic and acidic residues" evidence="5">
    <location>
        <begin position="282"/>
        <end position="370"/>
    </location>
</feature>
<dbReference type="InterPro" id="IPR019786">
    <property type="entry name" value="Zinc_finger_PHD-type_CS"/>
</dbReference>